<dbReference type="Proteomes" id="UP000298763">
    <property type="component" value="Chromosome"/>
</dbReference>
<dbReference type="Proteomes" id="UP000584325">
    <property type="component" value="Unassembled WGS sequence"/>
</dbReference>
<gene>
    <name evidence="2" type="ORF">FCL38_12890</name>
    <name evidence="1" type="ORF">FHS02_005294</name>
</gene>
<dbReference type="OrthoDB" id="9155142at2"/>
<evidence type="ECO:0008006" key="5">
    <source>
        <dbReference type="Google" id="ProtNLM"/>
    </source>
</evidence>
<dbReference type="InterPro" id="IPR016024">
    <property type="entry name" value="ARM-type_fold"/>
</dbReference>
<dbReference type="SUPFAM" id="SSF48371">
    <property type="entry name" value="ARM repeat"/>
    <property type="match status" value="1"/>
</dbReference>
<reference evidence="2 3" key="1">
    <citation type="submission" date="2019-05" db="EMBL/GenBank/DDBJ databases">
        <title>Draft Genome Sequences of Six Type Strains of the Genus Massilia.</title>
        <authorList>
            <person name="Miess H."/>
            <person name="Frediansyhah A."/>
            <person name="Gross H."/>
        </authorList>
    </citation>
    <scope>NUCLEOTIDE SEQUENCE [LARGE SCALE GENOMIC DNA]</scope>
    <source>
        <strain evidence="2 3">DSMZ 26121</strain>
    </source>
</reference>
<dbReference type="RefSeq" id="WP_137314075.1">
    <property type="nucleotide sequence ID" value="NZ_CP040017.1"/>
</dbReference>
<evidence type="ECO:0000313" key="3">
    <source>
        <dbReference type="Proteomes" id="UP000298763"/>
    </source>
</evidence>
<dbReference type="EMBL" id="CP040017">
    <property type="protein sequence ID" value="QCP11212.1"/>
    <property type="molecule type" value="Genomic_DNA"/>
</dbReference>
<organism evidence="1 4">
    <name type="scientific">Pseudoduganella umbonata</name>
    <dbReference type="NCBI Taxonomy" id="864828"/>
    <lineage>
        <taxon>Bacteria</taxon>
        <taxon>Pseudomonadati</taxon>
        <taxon>Pseudomonadota</taxon>
        <taxon>Betaproteobacteria</taxon>
        <taxon>Burkholderiales</taxon>
        <taxon>Oxalobacteraceae</taxon>
        <taxon>Telluria group</taxon>
        <taxon>Pseudoduganella</taxon>
    </lineage>
</organism>
<name>A0A4P8HRH2_9BURK</name>
<keyword evidence="3" id="KW-1185">Reference proteome</keyword>
<evidence type="ECO:0000313" key="1">
    <source>
        <dbReference type="EMBL" id="MBB3224430.1"/>
    </source>
</evidence>
<sequence length="134" mass="15309">MTETTLAEFEKSIGDEGSFWHDYNLQVSSRLLAHFSIDDWADLKKVILARPRYWQERCAEAIGYMESTDAMDLLISFLESPYISVAAIAASELDNMSISVPEVLRNRLSEILEYLKKSGSSRCDDVRRLIARQV</sequence>
<protein>
    <recommendedName>
        <fullName evidence="5">HEAT repeat domain-containing protein</fullName>
    </recommendedName>
</protein>
<evidence type="ECO:0000313" key="4">
    <source>
        <dbReference type="Proteomes" id="UP000584325"/>
    </source>
</evidence>
<proteinExistence type="predicted"/>
<dbReference type="AlphaFoldDB" id="A0A4P8HRH2"/>
<evidence type="ECO:0000313" key="2">
    <source>
        <dbReference type="EMBL" id="QCP11212.1"/>
    </source>
</evidence>
<accession>A0A4P8HRH2</accession>
<reference evidence="1 4" key="2">
    <citation type="submission" date="2020-08" db="EMBL/GenBank/DDBJ databases">
        <title>Genomic Encyclopedia of Type Strains, Phase III (KMG-III): the genomes of soil and plant-associated and newly described type strains.</title>
        <authorList>
            <person name="Whitman W."/>
        </authorList>
    </citation>
    <scope>NUCLEOTIDE SEQUENCE [LARGE SCALE GENOMIC DNA]</scope>
    <source>
        <strain evidence="1 4">CECT 7753</strain>
    </source>
</reference>
<dbReference type="EMBL" id="JACHXS010000012">
    <property type="protein sequence ID" value="MBB3224430.1"/>
    <property type="molecule type" value="Genomic_DNA"/>
</dbReference>